<name>A0A6H2A5V5_9ZZZZ</name>
<evidence type="ECO:0000313" key="2">
    <source>
        <dbReference type="EMBL" id="QJA77436.1"/>
    </source>
</evidence>
<evidence type="ECO:0000313" key="4">
    <source>
        <dbReference type="EMBL" id="QJI04367.1"/>
    </source>
</evidence>
<gene>
    <name evidence="2" type="ORF">MM415A01302_0011</name>
    <name evidence="3" type="ORF">MM415B02555_0007</name>
    <name evidence="1" type="ORF">TM448A06478_0003</name>
    <name evidence="4" type="ORF">TM448B07633_0007</name>
</gene>
<accession>A0A6H2A5V5</accession>
<dbReference type="EMBL" id="MT142845">
    <property type="protein sequence ID" value="QJA89430.1"/>
    <property type="molecule type" value="Genomic_DNA"/>
</dbReference>
<dbReference type="EMBL" id="MT145173">
    <property type="protein sequence ID" value="QJI04367.1"/>
    <property type="molecule type" value="Genomic_DNA"/>
</dbReference>
<protein>
    <submittedName>
        <fullName evidence="1">Uncharacterized protein</fullName>
    </submittedName>
</protein>
<dbReference type="AlphaFoldDB" id="A0A6H2A5V5"/>
<reference evidence="1" key="1">
    <citation type="submission" date="2020-03" db="EMBL/GenBank/DDBJ databases">
        <title>The deep terrestrial virosphere.</title>
        <authorList>
            <person name="Holmfeldt K."/>
            <person name="Nilsson E."/>
            <person name="Simone D."/>
            <person name="Lopez-Fernandez M."/>
            <person name="Wu X."/>
            <person name="de Brujin I."/>
            <person name="Lundin D."/>
            <person name="Andersson A."/>
            <person name="Bertilsson S."/>
            <person name="Dopson M."/>
        </authorList>
    </citation>
    <scope>NUCLEOTIDE SEQUENCE</scope>
    <source>
        <strain evidence="2">MM415A01302</strain>
        <strain evidence="3">MM415B02555</strain>
        <strain evidence="1">TM448A06478</strain>
        <strain evidence="4">TM448B07633</strain>
    </source>
</reference>
<evidence type="ECO:0000313" key="3">
    <source>
        <dbReference type="EMBL" id="QJA89430.1"/>
    </source>
</evidence>
<sequence length="82" mass="9484">MSSDREIVKPHNKDKGFAITEAESRAHLKSLEKFTECRTCNKKLKDSEEKQIGLCFTHIAALEDRQERQTRESAARKSQSLY</sequence>
<dbReference type="EMBL" id="MT142283">
    <property type="protein sequence ID" value="QJA77436.1"/>
    <property type="molecule type" value="Genomic_DNA"/>
</dbReference>
<organism evidence="1">
    <name type="scientific">viral metagenome</name>
    <dbReference type="NCBI Taxonomy" id="1070528"/>
    <lineage>
        <taxon>unclassified sequences</taxon>
        <taxon>metagenomes</taxon>
        <taxon>organismal metagenomes</taxon>
    </lineage>
</organism>
<dbReference type="EMBL" id="MT144559">
    <property type="protein sequence ID" value="QJA55011.1"/>
    <property type="molecule type" value="Genomic_DNA"/>
</dbReference>
<evidence type="ECO:0000313" key="1">
    <source>
        <dbReference type="EMBL" id="QJA55011.1"/>
    </source>
</evidence>
<proteinExistence type="predicted"/>